<dbReference type="Proteomes" id="UP001163798">
    <property type="component" value="Unassembled WGS sequence"/>
</dbReference>
<dbReference type="AlphaFoldDB" id="A0AA38L3Z9"/>
<keyword evidence="2" id="KW-1185">Reference proteome</keyword>
<protein>
    <submittedName>
        <fullName evidence="1">Uncharacterized protein</fullName>
    </submittedName>
</protein>
<name>A0AA38L3Z9_9AGAR</name>
<dbReference type="EMBL" id="MU793372">
    <property type="protein sequence ID" value="KAJ3784552.1"/>
    <property type="molecule type" value="Genomic_DNA"/>
</dbReference>
<evidence type="ECO:0000313" key="1">
    <source>
        <dbReference type="EMBL" id="KAJ3784552.1"/>
    </source>
</evidence>
<comment type="caution">
    <text evidence="1">The sequence shown here is derived from an EMBL/GenBank/DDBJ whole genome shotgun (WGS) entry which is preliminary data.</text>
</comment>
<accession>A0AA38L3Z9</accession>
<evidence type="ECO:0000313" key="2">
    <source>
        <dbReference type="Proteomes" id="UP001163798"/>
    </source>
</evidence>
<reference evidence="1" key="1">
    <citation type="submission" date="2022-08" db="EMBL/GenBank/DDBJ databases">
        <authorList>
            <consortium name="DOE Joint Genome Institute"/>
            <person name="Min B."/>
            <person name="Riley R."/>
            <person name="Sierra-Patev S."/>
            <person name="Naranjo-Ortiz M."/>
            <person name="Looney B."/>
            <person name="Konkel Z."/>
            <person name="Slot J.C."/>
            <person name="Sakamoto Y."/>
            <person name="Steenwyk J.L."/>
            <person name="Rokas A."/>
            <person name="Carro J."/>
            <person name="Camarero S."/>
            <person name="Ferreira P."/>
            <person name="Molpeceres G."/>
            <person name="Ruiz-Duenas F.J."/>
            <person name="Serrano A."/>
            <person name="Henrissat B."/>
            <person name="Drula E."/>
            <person name="Hughes K.W."/>
            <person name="Mata J.L."/>
            <person name="Ishikawa N.K."/>
            <person name="Vargas-Isla R."/>
            <person name="Ushijima S."/>
            <person name="Smith C.A."/>
            <person name="Ahrendt S."/>
            <person name="Andreopoulos W."/>
            <person name="He G."/>
            <person name="Labutti K."/>
            <person name="Lipzen A."/>
            <person name="Ng V."/>
            <person name="Sandor L."/>
            <person name="Barry K."/>
            <person name="Martinez A.T."/>
            <person name="Xiao Y."/>
            <person name="Gibbons J.G."/>
            <person name="Terashima K."/>
            <person name="Hibbett D.S."/>
            <person name="Grigoriev I.V."/>
        </authorList>
    </citation>
    <scope>NUCLEOTIDE SEQUENCE</scope>
    <source>
        <strain evidence="1">TFB10291</strain>
    </source>
</reference>
<gene>
    <name evidence="1" type="ORF">GGU10DRAFT_388210</name>
</gene>
<organism evidence="1 2">
    <name type="scientific">Lentinula aff. detonsa</name>
    <dbReference type="NCBI Taxonomy" id="2804958"/>
    <lineage>
        <taxon>Eukaryota</taxon>
        <taxon>Fungi</taxon>
        <taxon>Dikarya</taxon>
        <taxon>Basidiomycota</taxon>
        <taxon>Agaricomycotina</taxon>
        <taxon>Agaricomycetes</taxon>
        <taxon>Agaricomycetidae</taxon>
        <taxon>Agaricales</taxon>
        <taxon>Marasmiineae</taxon>
        <taxon>Omphalotaceae</taxon>
        <taxon>Lentinula</taxon>
    </lineage>
</organism>
<sequence>MTIHRVSNRYLKMKTRQNKSFISHTRGFHTPLIFYATSLSLQAFCLLLQSSARSHRSLINLDYLLLFRFG</sequence>
<proteinExistence type="predicted"/>